<evidence type="ECO:0000256" key="2">
    <source>
        <dbReference type="ARBA" id="ARBA00009387"/>
    </source>
</evidence>
<dbReference type="AlphaFoldDB" id="A0A4S3MRY5"/>
<dbReference type="Gene3D" id="1.25.20.10">
    <property type="entry name" value="Bacterial muramidases"/>
    <property type="match status" value="1"/>
</dbReference>
<comment type="similarity">
    <text evidence="1">Belongs to the transglycosylase Slt family.</text>
</comment>
<dbReference type="InterPro" id="IPR008939">
    <property type="entry name" value="Lytic_TGlycosylase_superhlx_U"/>
</dbReference>
<gene>
    <name evidence="6" type="ORF">E7811_06340</name>
</gene>
<evidence type="ECO:0000256" key="3">
    <source>
        <dbReference type="ARBA" id="ARBA00022729"/>
    </source>
</evidence>
<dbReference type="Proteomes" id="UP000309450">
    <property type="component" value="Unassembled WGS sequence"/>
</dbReference>
<dbReference type="GO" id="GO:0004553">
    <property type="term" value="F:hydrolase activity, hydrolyzing O-glycosyl compounds"/>
    <property type="evidence" value="ECO:0007669"/>
    <property type="project" value="InterPro"/>
</dbReference>
<name>A0A4S3MRY5_9RHOB</name>
<evidence type="ECO:0000313" key="6">
    <source>
        <dbReference type="EMBL" id="THD85316.1"/>
    </source>
</evidence>
<dbReference type="InterPro" id="IPR023346">
    <property type="entry name" value="Lysozyme-like_dom_sf"/>
</dbReference>
<sequence length="653" mass="70671">MTRAAMMMRPLMAAALTILLALDPRPGAANPSATALAEAMAHAARNDWDAARTSAEAGGPVARDVVEWSRLRAGEGLLGEYEDFLKRRPDWPGLPFLRQKGEVAVARSTTPGRVTAWFADNRPATGAGAVALVRALMALGRTEEAMTEARRAWQALSFTAEDEAALLQLAPDLGAAAHQARLDRLLWDGDRTEAERMLPRVSAGWQALARARLALRTNADGFDALIAAVPADLAGDPGLAFERFVWRMKRDRYDDAAALILDRGSDPTSLGRPDLWADRRAVLTRAVLRRGDPAKAYRIAASHGLTEGGKFADLEFLAGFIALRHLGEPARALEHFRHLETGVATPISTSRAMYWQGRALEAAGDQAGALADYRRAAQHQTAYYGLLAAEKLGLSLDASLLSDAKASPGWRQAGFVNSSVMEAAMLLLHAGNRTLAKRFMLHLAETQDATGLHQMADMALEIGEPHIAVLLAKQAAERGVILPHAYFPVVGMIPDGLPVSRAFALSIARRESEFDPAARSGAGARGLMQVMPATGEMMARKLGMEHDVSRLSSDPAYNAKMGAAYLAQLVEEFGPSVALVASGYNAGPGRPRRWIDEYGDPRRPEVDVIDWVEAIPFTETRTYVMRVVESLVIYRARLRGTTGPVRVTAELKG</sequence>
<dbReference type="EMBL" id="SSND01000001">
    <property type="protein sequence ID" value="THD85316.1"/>
    <property type="molecule type" value="Genomic_DNA"/>
</dbReference>
<dbReference type="GO" id="GO:0016020">
    <property type="term" value="C:membrane"/>
    <property type="evidence" value="ECO:0007669"/>
    <property type="project" value="InterPro"/>
</dbReference>
<protein>
    <submittedName>
        <fullName evidence="6">Lytic transglycosylase domain-containing protein</fullName>
    </submittedName>
</protein>
<organism evidence="6 7">
    <name type="scientific">Aliigemmobacter aestuarii</name>
    <dbReference type="NCBI Taxonomy" id="1445661"/>
    <lineage>
        <taxon>Bacteria</taxon>
        <taxon>Pseudomonadati</taxon>
        <taxon>Pseudomonadota</taxon>
        <taxon>Alphaproteobacteria</taxon>
        <taxon>Rhodobacterales</taxon>
        <taxon>Paracoccaceae</taxon>
        <taxon>Aliigemmobacter</taxon>
    </lineage>
</organism>
<dbReference type="InterPro" id="IPR000189">
    <property type="entry name" value="Transglyc_AS"/>
</dbReference>
<dbReference type="SUPFAM" id="SSF53955">
    <property type="entry name" value="Lysozyme-like"/>
    <property type="match status" value="1"/>
</dbReference>
<dbReference type="PANTHER" id="PTHR37423:SF2">
    <property type="entry name" value="MEMBRANE-BOUND LYTIC MUREIN TRANSGLYCOSYLASE C"/>
    <property type="match status" value="1"/>
</dbReference>
<reference evidence="6 7" key="1">
    <citation type="submission" date="2019-04" db="EMBL/GenBank/DDBJ databases">
        <title>Draft genome sequence of Gemmobacter aestuarii sp. nov.</title>
        <authorList>
            <person name="Hameed A."/>
            <person name="Lin S.-Y."/>
            <person name="Shahina M."/>
            <person name="Lai W.-A."/>
            <person name="Young C.-C."/>
        </authorList>
    </citation>
    <scope>NUCLEOTIDE SEQUENCE [LARGE SCALE GENOMIC DNA]</scope>
    <source>
        <strain evidence="6 7">CC-PW-75</strain>
    </source>
</reference>
<dbReference type="CDD" id="cd13401">
    <property type="entry name" value="Slt70-like"/>
    <property type="match status" value="1"/>
</dbReference>
<comment type="similarity">
    <text evidence="2">Belongs to the virb1 family.</text>
</comment>
<feature type="signal peptide" evidence="4">
    <location>
        <begin position="1"/>
        <end position="29"/>
    </location>
</feature>
<dbReference type="GO" id="GO:0008933">
    <property type="term" value="F:peptidoglycan lytic transglycosylase activity"/>
    <property type="evidence" value="ECO:0007669"/>
    <property type="project" value="InterPro"/>
</dbReference>
<dbReference type="OrthoDB" id="9815002at2"/>
<dbReference type="PANTHER" id="PTHR37423">
    <property type="entry name" value="SOLUBLE LYTIC MUREIN TRANSGLYCOSYLASE-RELATED"/>
    <property type="match status" value="1"/>
</dbReference>
<evidence type="ECO:0000259" key="5">
    <source>
        <dbReference type="Pfam" id="PF01464"/>
    </source>
</evidence>
<evidence type="ECO:0000256" key="1">
    <source>
        <dbReference type="ARBA" id="ARBA00007734"/>
    </source>
</evidence>
<dbReference type="PROSITE" id="PS00922">
    <property type="entry name" value="TRANSGLYCOSYLASE"/>
    <property type="match status" value="1"/>
</dbReference>
<dbReference type="GO" id="GO:0042597">
    <property type="term" value="C:periplasmic space"/>
    <property type="evidence" value="ECO:0007669"/>
    <property type="project" value="InterPro"/>
</dbReference>
<dbReference type="Gene3D" id="1.10.530.10">
    <property type="match status" value="1"/>
</dbReference>
<proteinExistence type="inferred from homology"/>
<keyword evidence="7" id="KW-1185">Reference proteome</keyword>
<keyword evidence="3 4" id="KW-0732">Signal</keyword>
<dbReference type="Pfam" id="PF01464">
    <property type="entry name" value="SLT"/>
    <property type="match status" value="1"/>
</dbReference>
<accession>A0A4S3MRY5</accession>
<dbReference type="RefSeq" id="WP_136393690.1">
    <property type="nucleotide sequence ID" value="NZ_SSND01000001.1"/>
</dbReference>
<feature type="domain" description="Transglycosylase SLT" evidence="5">
    <location>
        <begin position="501"/>
        <end position="600"/>
    </location>
</feature>
<dbReference type="InterPro" id="IPR008258">
    <property type="entry name" value="Transglycosylase_SLT_dom_1"/>
</dbReference>
<evidence type="ECO:0000313" key="7">
    <source>
        <dbReference type="Proteomes" id="UP000309450"/>
    </source>
</evidence>
<evidence type="ECO:0000256" key="4">
    <source>
        <dbReference type="SAM" id="SignalP"/>
    </source>
</evidence>
<dbReference type="SUPFAM" id="SSF48435">
    <property type="entry name" value="Bacterial muramidases"/>
    <property type="match status" value="1"/>
</dbReference>
<dbReference type="GO" id="GO:0000270">
    <property type="term" value="P:peptidoglycan metabolic process"/>
    <property type="evidence" value="ECO:0007669"/>
    <property type="project" value="InterPro"/>
</dbReference>
<feature type="chain" id="PRO_5020698788" evidence="4">
    <location>
        <begin position="30"/>
        <end position="653"/>
    </location>
</feature>
<comment type="caution">
    <text evidence="6">The sequence shown here is derived from an EMBL/GenBank/DDBJ whole genome shotgun (WGS) entry which is preliminary data.</text>
</comment>